<proteinExistence type="predicted"/>
<reference evidence="1" key="1">
    <citation type="submission" date="2020-05" db="EMBL/GenBank/DDBJ databases">
        <authorList>
            <person name="Chiriac C."/>
            <person name="Salcher M."/>
            <person name="Ghai R."/>
            <person name="Kavagutti S V."/>
        </authorList>
    </citation>
    <scope>NUCLEOTIDE SEQUENCE</scope>
</reference>
<dbReference type="AlphaFoldDB" id="A0A6J6U0W6"/>
<organism evidence="1">
    <name type="scientific">freshwater metagenome</name>
    <dbReference type="NCBI Taxonomy" id="449393"/>
    <lineage>
        <taxon>unclassified sequences</taxon>
        <taxon>metagenomes</taxon>
        <taxon>ecological metagenomes</taxon>
    </lineage>
</organism>
<accession>A0A6J6U0W6</accession>
<protein>
    <submittedName>
        <fullName evidence="1">Unannotated protein</fullName>
    </submittedName>
</protein>
<dbReference type="EMBL" id="CAFBQP010000177">
    <property type="protein sequence ID" value="CAB5068930.1"/>
    <property type="molecule type" value="Genomic_DNA"/>
</dbReference>
<name>A0A6J6U0W6_9ZZZZ</name>
<evidence type="ECO:0000313" key="2">
    <source>
        <dbReference type="EMBL" id="CAB5068930.1"/>
    </source>
</evidence>
<dbReference type="EMBL" id="CAEZYY010000012">
    <property type="protein sequence ID" value="CAB4753550.1"/>
    <property type="molecule type" value="Genomic_DNA"/>
</dbReference>
<evidence type="ECO:0000313" key="1">
    <source>
        <dbReference type="EMBL" id="CAB4753550.1"/>
    </source>
</evidence>
<gene>
    <name evidence="1" type="ORF">UFOPK2806_01166</name>
    <name evidence="2" type="ORF">UFOPK4306_02601</name>
</gene>
<sequence>MTAADRNCHDASMETLHVDRYGGEEIPRPVAKCSPRLVPPALDATRREEGAGILAADGNGYRRPTEAIHVNGRVAGALCAVAQLAPGVATEALDGAAIGDEA</sequence>